<proteinExistence type="predicted"/>
<gene>
    <name evidence="1" type="ORF">GO816_05375</name>
</gene>
<name>A0A6I4I662_9SPHI</name>
<sequence length="219" mass="25112">MGILDIFKKIKKPYKDSYVNNIYELLFCDYELYRDYPNDKSAFPWNVLFLNNFNPIEVNNIIQNDNIESRIKILAYRILSANGMVIDDKELLAVIVEVGLDDGLDVLASFKDGTARYINQSGKILIWENIDNTSINLTESLFERSNIIVNQIGPWNEPRRSHPEKGMVRISFLVSDKLYFGEGPIKILFNDELAGPALLAATYLMKYITEKSLSNDESI</sequence>
<keyword evidence="2" id="KW-1185">Reference proteome</keyword>
<dbReference type="RefSeq" id="WP_157540334.1">
    <property type="nucleotide sequence ID" value="NZ_WQLA01000002.1"/>
</dbReference>
<evidence type="ECO:0000313" key="1">
    <source>
        <dbReference type="EMBL" id="MVN90552.1"/>
    </source>
</evidence>
<dbReference type="EMBL" id="WQLA01000002">
    <property type="protein sequence ID" value="MVN90552.1"/>
    <property type="molecule type" value="Genomic_DNA"/>
</dbReference>
<dbReference type="OrthoDB" id="7059742at2"/>
<accession>A0A6I4I662</accession>
<evidence type="ECO:0008006" key="3">
    <source>
        <dbReference type="Google" id="ProtNLM"/>
    </source>
</evidence>
<organism evidence="1 2">
    <name type="scientific">Mucilaginibacter aquatilis</name>
    <dbReference type="NCBI Taxonomy" id="1517760"/>
    <lineage>
        <taxon>Bacteria</taxon>
        <taxon>Pseudomonadati</taxon>
        <taxon>Bacteroidota</taxon>
        <taxon>Sphingobacteriia</taxon>
        <taxon>Sphingobacteriales</taxon>
        <taxon>Sphingobacteriaceae</taxon>
        <taxon>Mucilaginibacter</taxon>
    </lineage>
</organism>
<dbReference type="Proteomes" id="UP000434850">
    <property type="component" value="Unassembled WGS sequence"/>
</dbReference>
<dbReference type="AlphaFoldDB" id="A0A6I4I662"/>
<reference evidence="1 2" key="1">
    <citation type="submission" date="2019-12" db="EMBL/GenBank/DDBJ databases">
        <title>Mucilaginibacter sp. HME9299 genome sequencing and assembly.</title>
        <authorList>
            <person name="Kang H."/>
            <person name="Kim H."/>
            <person name="Joh K."/>
        </authorList>
    </citation>
    <scope>NUCLEOTIDE SEQUENCE [LARGE SCALE GENOMIC DNA]</scope>
    <source>
        <strain evidence="1 2">HME9299</strain>
    </source>
</reference>
<protein>
    <recommendedName>
        <fullName evidence="3">DUF3786 domain-containing protein</fullName>
    </recommendedName>
</protein>
<comment type="caution">
    <text evidence="1">The sequence shown here is derived from an EMBL/GenBank/DDBJ whole genome shotgun (WGS) entry which is preliminary data.</text>
</comment>
<evidence type="ECO:0000313" key="2">
    <source>
        <dbReference type="Proteomes" id="UP000434850"/>
    </source>
</evidence>